<dbReference type="GO" id="GO:0005886">
    <property type="term" value="C:plasma membrane"/>
    <property type="evidence" value="ECO:0007669"/>
    <property type="project" value="TreeGrafter"/>
</dbReference>
<evidence type="ECO:0000259" key="10">
    <source>
        <dbReference type="PROSITE" id="PS50109"/>
    </source>
</evidence>
<dbReference type="PANTHER" id="PTHR45453">
    <property type="entry name" value="PHOSPHATE REGULON SENSOR PROTEIN PHOR"/>
    <property type="match status" value="1"/>
</dbReference>
<dbReference type="AlphaFoldDB" id="A0A517PZ96"/>
<dbReference type="InterPro" id="IPR005467">
    <property type="entry name" value="His_kinase_dom"/>
</dbReference>
<dbReference type="InterPro" id="IPR036097">
    <property type="entry name" value="HisK_dim/P_sf"/>
</dbReference>
<keyword evidence="4 11" id="KW-0808">Transferase</keyword>
<dbReference type="CDD" id="cd00075">
    <property type="entry name" value="HATPase"/>
    <property type="match status" value="1"/>
</dbReference>
<dbReference type="InterPro" id="IPR003661">
    <property type="entry name" value="HisK_dim/P_dom"/>
</dbReference>
<dbReference type="Pfam" id="PF00512">
    <property type="entry name" value="HisKA"/>
    <property type="match status" value="1"/>
</dbReference>
<dbReference type="SUPFAM" id="SSF55874">
    <property type="entry name" value="ATPase domain of HSP90 chaperone/DNA topoisomerase II/histidine kinase"/>
    <property type="match status" value="1"/>
</dbReference>
<keyword evidence="5" id="KW-0547">Nucleotide-binding</keyword>
<dbReference type="Gene3D" id="3.30.565.10">
    <property type="entry name" value="Histidine kinase-like ATPase, C-terminal domain"/>
    <property type="match status" value="1"/>
</dbReference>
<sequence>MKSYGKYWVLVVLLLFMSCADNLLVTSQLASPMLALAASLVASLVGWAWLVKSLQKDRDQISACLRNPELLRPELKQKNFFGNLFAEAIQKIEESDTELVSTTQVKTMLKARLNALSKKEALMESVLDHLETGVLVFDAQHTLEFSNQAASTFVIPEADRTQNTSESGLALNKALSSDVVIPEIASLLTKTIERKDATLSRRSEFQLTGLDFQSHFRAIATNLFDENQALLGTVIVVENIGEETNEKERHAEFVSSVAHELKTPMAGIKAYIEMLLDGDCEEEEAEELYGFINEQIDRLTRLVNSMLNLARIESGVVEIKRHDCELNDILKSAADVISPNAGEKDITFTSELSDLYLPVHVDKDMLGQAIINLLSNAVKYTPHGHEVRLRSRMEDNTAVIEVRDTGMGIPENSLPHIFDRFYRVPENNRSAAGTGLGLALVHFIVTNVHNGSISVQSVVNKGTCFTVTIPLGHKEQKKKKQLASPVTV</sequence>
<dbReference type="CDD" id="cd00082">
    <property type="entry name" value="HisKA"/>
    <property type="match status" value="1"/>
</dbReference>
<dbReference type="EC" id="2.7.13.3" evidence="2"/>
<keyword evidence="6" id="KW-0418">Kinase</keyword>
<feature type="domain" description="Histidine kinase" evidence="10">
    <location>
        <begin position="256"/>
        <end position="473"/>
    </location>
</feature>
<dbReference type="GO" id="GO:0000155">
    <property type="term" value="F:phosphorelay sensor kinase activity"/>
    <property type="evidence" value="ECO:0007669"/>
    <property type="project" value="InterPro"/>
</dbReference>
<dbReference type="PANTHER" id="PTHR45453:SF1">
    <property type="entry name" value="PHOSPHATE REGULON SENSOR PROTEIN PHOR"/>
    <property type="match status" value="1"/>
</dbReference>
<evidence type="ECO:0000256" key="2">
    <source>
        <dbReference type="ARBA" id="ARBA00012438"/>
    </source>
</evidence>
<dbReference type="FunFam" id="1.10.287.130:FF:000001">
    <property type="entry name" value="Two-component sensor histidine kinase"/>
    <property type="match status" value="1"/>
</dbReference>
<dbReference type="EMBL" id="CP036266">
    <property type="protein sequence ID" value="QDT24702.1"/>
    <property type="molecule type" value="Genomic_DNA"/>
</dbReference>
<gene>
    <name evidence="11" type="primary">phoR_2</name>
    <name evidence="11" type="ORF">HG66A1_65370</name>
</gene>
<dbReference type="InterPro" id="IPR003594">
    <property type="entry name" value="HATPase_dom"/>
</dbReference>
<evidence type="ECO:0000313" key="12">
    <source>
        <dbReference type="Proteomes" id="UP000320421"/>
    </source>
</evidence>
<dbReference type="SMART" id="SM00387">
    <property type="entry name" value="HATPase_c"/>
    <property type="match status" value="1"/>
</dbReference>
<keyword evidence="3" id="KW-0597">Phosphoprotein</keyword>
<dbReference type="GO" id="GO:0005524">
    <property type="term" value="F:ATP binding"/>
    <property type="evidence" value="ECO:0007669"/>
    <property type="project" value="UniProtKB-KW"/>
</dbReference>
<dbReference type="InterPro" id="IPR004358">
    <property type="entry name" value="Sig_transdc_His_kin-like_C"/>
</dbReference>
<dbReference type="GO" id="GO:0016036">
    <property type="term" value="P:cellular response to phosphate starvation"/>
    <property type="evidence" value="ECO:0007669"/>
    <property type="project" value="TreeGrafter"/>
</dbReference>
<evidence type="ECO:0000256" key="8">
    <source>
        <dbReference type="ARBA" id="ARBA00023012"/>
    </source>
</evidence>
<evidence type="ECO:0000256" key="6">
    <source>
        <dbReference type="ARBA" id="ARBA00022777"/>
    </source>
</evidence>
<dbReference type="InterPro" id="IPR036890">
    <property type="entry name" value="HATPase_C_sf"/>
</dbReference>
<dbReference type="GO" id="GO:0004721">
    <property type="term" value="F:phosphoprotein phosphatase activity"/>
    <property type="evidence" value="ECO:0007669"/>
    <property type="project" value="TreeGrafter"/>
</dbReference>
<dbReference type="RefSeq" id="WP_145193609.1">
    <property type="nucleotide sequence ID" value="NZ_CP036266.1"/>
</dbReference>
<feature type="transmembrane region" description="Helical" evidence="9">
    <location>
        <begin position="30"/>
        <end position="51"/>
    </location>
</feature>
<keyword evidence="9" id="KW-0472">Membrane</keyword>
<dbReference type="PROSITE" id="PS51257">
    <property type="entry name" value="PROKAR_LIPOPROTEIN"/>
    <property type="match status" value="1"/>
</dbReference>
<proteinExistence type="predicted"/>
<dbReference type="FunFam" id="3.30.565.10:FF:000037">
    <property type="entry name" value="Hybrid sensor histidine kinase/response regulator"/>
    <property type="match status" value="1"/>
</dbReference>
<keyword evidence="12" id="KW-1185">Reference proteome</keyword>
<dbReference type="OrthoDB" id="9813151at2"/>
<keyword evidence="7" id="KW-0067">ATP-binding</keyword>
<dbReference type="SUPFAM" id="SSF47384">
    <property type="entry name" value="Homodimeric domain of signal transducing histidine kinase"/>
    <property type="match status" value="1"/>
</dbReference>
<dbReference type="SMART" id="SM00388">
    <property type="entry name" value="HisKA"/>
    <property type="match status" value="1"/>
</dbReference>
<evidence type="ECO:0000256" key="9">
    <source>
        <dbReference type="SAM" id="Phobius"/>
    </source>
</evidence>
<protein>
    <recommendedName>
        <fullName evidence="2">histidine kinase</fullName>
        <ecNumber evidence="2">2.7.13.3</ecNumber>
    </recommendedName>
</protein>
<evidence type="ECO:0000256" key="3">
    <source>
        <dbReference type="ARBA" id="ARBA00022553"/>
    </source>
</evidence>
<evidence type="ECO:0000256" key="7">
    <source>
        <dbReference type="ARBA" id="ARBA00022840"/>
    </source>
</evidence>
<evidence type="ECO:0000256" key="4">
    <source>
        <dbReference type="ARBA" id="ARBA00022679"/>
    </source>
</evidence>
<dbReference type="InterPro" id="IPR050351">
    <property type="entry name" value="BphY/WalK/GraS-like"/>
</dbReference>
<keyword evidence="8" id="KW-0902">Two-component regulatory system</keyword>
<keyword evidence="9" id="KW-0812">Transmembrane</keyword>
<keyword evidence="9" id="KW-1133">Transmembrane helix</keyword>
<reference evidence="11 12" key="1">
    <citation type="submission" date="2019-02" db="EMBL/GenBank/DDBJ databases">
        <title>Deep-cultivation of Planctomycetes and their phenomic and genomic characterization uncovers novel biology.</title>
        <authorList>
            <person name="Wiegand S."/>
            <person name="Jogler M."/>
            <person name="Boedeker C."/>
            <person name="Pinto D."/>
            <person name="Vollmers J."/>
            <person name="Rivas-Marin E."/>
            <person name="Kohn T."/>
            <person name="Peeters S.H."/>
            <person name="Heuer A."/>
            <person name="Rast P."/>
            <person name="Oberbeckmann S."/>
            <person name="Bunk B."/>
            <person name="Jeske O."/>
            <person name="Meyerdierks A."/>
            <person name="Storesund J.E."/>
            <person name="Kallscheuer N."/>
            <person name="Luecker S."/>
            <person name="Lage O.M."/>
            <person name="Pohl T."/>
            <person name="Merkel B.J."/>
            <person name="Hornburger P."/>
            <person name="Mueller R.-W."/>
            <person name="Bruemmer F."/>
            <person name="Labrenz M."/>
            <person name="Spormann A.M."/>
            <person name="Op den Camp H."/>
            <person name="Overmann J."/>
            <person name="Amann R."/>
            <person name="Jetten M.S.M."/>
            <person name="Mascher T."/>
            <person name="Medema M.H."/>
            <person name="Devos D.P."/>
            <person name="Kaster A.-K."/>
            <person name="Ovreas L."/>
            <person name="Rohde M."/>
            <person name="Galperin M.Y."/>
            <person name="Jogler C."/>
        </authorList>
    </citation>
    <scope>NUCLEOTIDE SEQUENCE [LARGE SCALE GENOMIC DNA]</scope>
    <source>
        <strain evidence="11 12">HG66A1</strain>
    </source>
</reference>
<organism evidence="11 12">
    <name type="scientific">Gimesia chilikensis</name>
    <dbReference type="NCBI Taxonomy" id="2605989"/>
    <lineage>
        <taxon>Bacteria</taxon>
        <taxon>Pseudomonadati</taxon>
        <taxon>Planctomycetota</taxon>
        <taxon>Planctomycetia</taxon>
        <taxon>Planctomycetales</taxon>
        <taxon>Planctomycetaceae</taxon>
        <taxon>Gimesia</taxon>
    </lineage>
</organism>
<dbReference type="Pfam" id="PF02518">
    <property type="entry name" value="HATPase_c"/>
    <property type="match status" value="1"/>
</dbReference>
<evidence type="ECO:0000256" key="1">
    <source>
        <dbReference type="ARBA" id="ARBA00000085"/>
    </source>
</evidence>
<comment type="catalytic activity">
    <reaction evidence="1">
        <text>ATP + protein L-histidine = ADP + protein N-phospho-L-histidine.</text>
        <dbReference type="EC" id="2.7.13.3"/>
    </reaction>
</comment>
<evidence type="ECO:0000256" key="5">
    <source>
        <dbReference type="ARBA" id="ARBA00022741"/>
    </source>
</evidence>
<dbReference type="Proteomes" id="UP000320421">
    <property type="component" value="Chromosome"/>
</dbReference>
<evidence type="ECO:0000313" key="11">
    <source>
        <dbReference type="EMBL" id="QDT24702.1"/>
    </source>
</evidence>
<dbReference type="PRINTS" id="PR00344">
    <property type="entry name" value="BCTRLSENSOR"/>
</dbReference>
<accession>A0A517PZ96</accession>
<name>A0A517PZ96_9PLAN</name>
<dbReference type="PROSITE" id="PS50109">
    <property type="entry name" value="HIS_KIN"/>
    <property type="match status" value="1"/>
</dbReference>
<dbReference type="Gene3D" id="1.10.287.130">
    <property type="match status" value="1"/>
</dbReference>
<dbReference type="Gene3D" id="3.30.450.20">
    <property type="entry name" value="PAS domain"/>
    <property type="match status" value="1"/>
</dbReference>